<dbReference type="EMBL" id="SOIJ01000105">
    <property type="protein sequence ID" value="TET93463.1"/>
    <property type="molecule type" value="Genomic_DNA"/>
</dbReference>
<evidence type="ECO:0000313" key="1">
    <source>
        <dbReference type="EMBL" id="TET93463.1"/>
    </source>
</evidence>
<gene>
    <name evidence="1" type="ORF">E3J33_01805</name>
</gene>
<evidence type="ECO:0000313" key="2">
    <source>
        <dbReference type="Proteomes" id="UP000316925"/>
    </source>
</evidence>
<name>A0A523YPL3_UNCAE</name>
<comment type="caution">
    <text evidence="1">The sequence shown here is derived from an EMBL/GenBank/DDBJ whole genome shotgun (WGS) entry which is preliminary data.</text>
</comment>
<sequence length="66" mass="7440">MGTTIIIISTSKSTIQLVDFPAIVIMIGRNCETGKLFHKRLVWRSKEDRPYLVDVAIEIVSHRGGK</sequence>
<organism evidence="1 2">
    <name type="scientific">Aerophobetes bacterium</name>
    <dbReference type="NCBI Taxonomy" id="2030807"/>
    <lineage>
        <taxon>Bacteria</taxon>
        <taxon>Candidatus Aerophobota</taxon>
    </lineage>
</organism>
<protein>
    <submittedName>
        <fullName evidence="1">Uncharacterized protein</fullName>
    </submittedName>
</protein>
<reference evidence="1 2" key="1">
    <citation type="submission" date="2019-03" db="EMBL/GenBank/DDBJ databases">
        <title>Metabolic potential of uncultured bacteria and archaea associated with petroleum seepage in deep-sea sediments.</title>
        <authorList>
            <person name="Dong X."/>
            <person name="Hubert C."/>
        </authorList>
    </citation>
    <scope>NUCLEOTIDE SEQUENCE [LARGE SCALE GENOMIC DNA]</scope>
    <source>
        <strain evidence="1">E29_bin28</strain>
    </source>
</reference>
<proteinExistence type="predicted"/>
<dbReference type="AlphaFoldDB" id="A0A523YPL3"/>
<dbReference type="Proteomes" id="UP000316925">
    <property type="component" value="Unassembled WGS sequence"/>
</dbReference>
<accession>A0A523YPL3</accession>